<evidence type="ECO:0000313" key="2">
    <source>
        <dbReference type="Proteomes" id="UP001488805"/>
    </source>
</evidence>
<proteinExistence type="predicted"/>
<protein>
    <submittedName>
        <fullName evidence="1">Uncharacterized protein</fullName>
    </submittedName>
</protein>
<keyword evidence="2" id="KW-1185">Reference proteome</keyword>
<comment type="caution">
    <text evidence="1">The sequence shown here is derived from an EMBL/GenBank/DDBJ whole genome shotgun (WGS) entry which is preliminary data.</text>
</comment>
<sequence length="79" mass="8647">MNCVPSQPESISWERGVGPWGAAVGAATPRMTPGVDPQEACWMGHPHCWRVRGTSGKERSIAPMLLGFKILEERAFRGI</sequence>
<dbReference type="AlphaFoldDB" id="A0AAW1FXA5"/>
<accession>A0AAW1FXA5</accession>
<name>A0AAW1FXA5_ZOAVI</name>
<dbReference type="EMBL" id="JBCEZU010000023">
    <property type="protein sequence ID" value="KAK9538943.1"/>
    <property type="molecule type" value="Genomic_DNA"/>
</dbReference>
<evidence type="ECO:0000313" key="1">
    <source>
        <dbReference type="EMBL" id="KAK9538943.1"/>
    </source>
</evidence>
<organism evidence="1 2">
    <name type="scientific">Zoarces viviparus</name>
    <name type="common">Viviparous eelpout</name>
    <name type="synonym">Blennius viviparus</name>
    <dbReference type="NCBI Taxonomy" id="48416"/>
    <lineage>
        <taxon>Eukaryota</taxon>
        <taxon>Metazoa</taxon>
        <taxon>Chordata</taxon>
        <taxon>Craniata</taxon>
        <taxon>Vertebrata</taxon>
        <taxon>Euteleostomi</taxon>
        <taxon>Actinopterygii</taxon>
        <taxon>Neopterygii</taxon>
        <taxon>Teleostei</taxon>
        <taxon>Neoteleostei</taxon>
        <taxon>Acanthomorphata</taxon>
        <taxon>Eupercaria</taxon>
        <taxon>Perciformes</taxon>
        <taxon>Cottioidei</taxon>
        <taxon>Zoarcales</taxon>
        <taxon>Zoarcidae</taxon>
        <taxon>Zoarcinae</taxon>
        <taxon>Zoarces</taxon>
    </lineage>
</organism>
<dbReference type="Proteomes" id="UP001488805">
    <property type="component" value="Unassembled WGS sequence"/>
</dbReference>
<reference evidence="1 2" key="1">
    <citation type="journal article" date="2024" name="Genome Biol. Evol.">
        <title>Chromosome-level genome assembly of the viviparous eelpout Zoarces viviparus.</title>
        <authorList>
            <person name="Fuhrmann N."/>
            <person name="Brasseur M.V."/>
            <person name="Bakowski C.E."/>
            <person name="Podsiadlowski L."/>
            <person name="Prost S."/>
            <person name="Krehenwinkel H."/>
            <person name="Mayer C."/>
        </authorList>
    </citation>
    <scope>NUCLEOTIDE SEQUENCE [LARGE SCALE GENOMIC DNA]</scope>
    <source>
        <strain evidence="1">NO-MEL_2022_Ind0_liver</strain>
    </source>
</reference>
<gene>
    <name evidence="1" type="ORF">VZT92_004082</name>
</gene>